<dbReference type="Pfam" id="PF10604">
    <property type="entry name" value="Polyketide_cyc2"/>
    <property type="match status" value="1"/>
</dbReference>
<dbReference type="Proteomes" id="UP000248857">
    <property type="component" value="Unassembled WGS sequence"/>
</dbReference>
<reference evidence="3 4" key="1">
    <citation type="journal article" date="2018" name="Sci. Rep.">
        <title>A novel species of the marine cyanobacterium Acaryochloris with a unique pigment content and lifestyle.</title>
        <authorList>
            <person name="Partensky F."/>
            <person name="Six C."/>
            <person name="Ratin M."/>
            <person name="Garczarek L."/>
            <person name="Vaulot D."/>
            <person name="Probert I."/>
            <person name="Calteau A."/>
            <person name="Gourvil P."/>
            <person name="Marie D."/>
            <person name="Grebert T."/>
            <person name="Bouchier C."/>
            <person name="Le Panse S."/>
            <person name="Gachenot M."/>
            <person name="Rodriguez F."/>
            <person name="Garrido J.L."/>
        </authorList>
    </citation>
    <scope>NUCLEOTIDE SEQUENCE [LARGE SCALE GENOMIC DNA]</scope>
    <source>
        <strain evidence="3 4">RCC1774</strain>
    </source>
</reference>
<dbReference type="RefSeq" id="WP_110985512.1">
    <property type="nucleotide sequence ID" value="NZ_CAWNWM010000004.1"/>
</dbReference>
<accession>A0A2W1JZ65</accession>
<sequence length="403" mass="45986">MQHLKLFSRSDRKPTRARQLRLTDQYWQRLGELAEARQLDRAAYLEHYVDDLEQAKEELRYLVAGMQDMAVQDQEYIKELTGELEQLEYDNTRLQQQTQQFDTEKPALQQQIQQLNAEKAVLQQQIQQLNAETTTLQQKIQQLDAEKAAQLVQQLDVEEATLQLPDPVETEPQAGASRTALLKKSLGLLLSLAILFLIGGFTLPSTVHVERSIYIDSTPVDVFPLVGDLAEWPKWSPWAEMDPDMEMTVTGSGKGQRLKWHSDDPRVGNGTQELTIFAPPTYVKSHLDFGDQGGADATFLLEAEEEGSRVSWALDTDMREGVPLLKQPISTYFQFFMDDMIGKDYEIGLSHLKVLAEQEIPQYKNFFEWAPLPLRRNADQEQSTPSLESYIQRVLDWSGVAAD</sequence>
<gene>
    <name evidence="3" type="ORF">C1752_01533</name>
</gene>
<dbReference type="AlphaFoldDB" id="A0A2W1JZ65"/>
<dbReference type="Gene3D" id="1.20.5.1000">
    <property type="entry name" value="arf6 gtpase in complex with a specific effector, jip4"/>
    <property type="match status" value="1"/>
</dbReference>
<evidence type="ECO:0000313" key="4">
    <source>
        <dbReference type="Proteomes" id="UP000248857"/>
    </source>
</evidence>
<evidence type="ECO:0008006" key="5">
    <source>
        <dbReference type="Google" id="ProtNLM"/>
    </source>
</evidence>
<feature type="coiled-coil region" evidence="1">
    <location>
        <begin position="49"/>
        <end position="146"/>
    </location>
</feature>
<dbReference type="InterPro" id="IPR023393">
    <property type="entry name" value="START-like_dom_sf"/>
</dbReference>
<dbReference type="CDD" id="cd07818">
    <property type="entry name" value="SRPBCC_1"/>
    <property type="match status" value="1"/>
</dbReference>
<evidence type="ECO:0000256" key="1">
    <source>
        <dbReference type="SAM" id="Coils"/>
    </source>
</evidence>
<proteinExistence type="predicted"/>
<keyword evidence="2" id="KW-1133">Transmembrane helix</keyword>
<evidence type="ECO:0000256" key="2">
    <source>
        <dbReference type="SAM" id="Phobius"/>
    </source>
</evidence>
<dbReference type="EMBL" id="PQWO01000004">
    <property type="protein sequence ID" value="PZD73771.1"/>
    <property type="molecule type" value="Genomic_DNA"/>
</dbReference>
<keyword evidence="4" id="KW-1185">Reference proteome</keyword>
<name>A0A2W1JZ65_9CYAN</name>
<keyword evidence="2" id="KW-0472">Membrane</keyword>
<dbReference type="InterPro" id="IPR019587">
    <property type="entry name" value="Polyketide_cyclase/dehydratase"/>
</dbReference>
<keyword evidence="1" id="KW-0175">Coiled coil</keyword>
<feature type="transmembrane region" description="Helical" evidence="2">
    <location>
        <begin position="186"/>
        <end position="203"/>
    </location>
</feature>
<keyword evidence="2" id="KW-0812">Transmembrane</keyword>
<dbReference type="SUPFAM" id="SSF55961">
    <property type="entry name" value="Bet v1-like"/>
    <property type="match status" value="1"/>
</dbReference>
<dbReference type="OrthoDB" id="5293446at2"/>
<organism evidence="3 4">
    <name type="scientific">Acaryochloris thomasi RCC1774</name>
    <dbReference type="NCBI Taxonomy" id="1764569"/>
    <lineage>
        <taxon>Bacteria</taxon>
        <taxon>Bacillati</taxon>
        <taxon>Cyanobacteriota</taxon>
        <taxon>Cyanophyceae</taxon>
        <taxon>Acaryochloridales</taxon>
        <taxon>Acaryochloridaceae</taxon>
        <taxon>Acaryochloris</taxon>
        <taxon>Acaryochloris thomasi</taxon>
    </lineage>
</organism>
<comment type="caution">
    <text evidence="3">The sequence shown here is derived from an EMBL/GenBank/DDBJ whole genome shotgun (WGS) entry which is preliminary data.</text>
</comment>
<evidence type="ECO:0000313" key="3">
    <source>
        <dbReference type="EMBL" id="PZD73771.1"/>
    </source>
</evidence>
<protein>
    <recommendedName>
        <fullName evidence="5">Polyketide cyclase / dehydrase and lipid transport</fullName>
    </recommendedName>
</protein>
<dbReference type="Gene3D" id="3.30.530.20">
    <property type="match status" value="1"/>
</dbReference>